<comment type="caution">
    <text evidence="1">The sequence shown here is derived from an EMBL/GenBank/DDBJ whole genome shotgun (WGS) entry which is preliminary data.</text>
</comment>
<reference evidence="2" key="1">
    <citation type="submission" date="2020-01" db="EMBL/GenBank/DDBJ databases">
        <title>Sphingomonas sp. strain CSW-10.</title>
        <authorList>
            <person name="Chen W.-M."/>
        </authorList>
    </citation>
    <scope>NUCLEOTIDE SEQUENCE [LARGE SCALE GENOMIC DNA]</scope>
    <source>
        <strain evidence="2">FSY-8</strain>
    </source>
</reference>
<keyword evidence="2" id="KW-1185">Reference proteome</keyword>
<evidence type="ECO:0000313" key="2">
    <source>
        <dbReference type="Proteomes" id="UP000753724"/>
    </source>
</evidence>
<dbReference type="Proteomes" id="UP000753724">
    <property type="component" value="Unassembled WGS sequence"/>
</dbReference>
<proteinExistence type="predicted"/>
<protein>
    <submittedName>
        <fullName evidence="1">Uncharacterized protein</fullName>
    </submittedName>
</protein>
<organism evidence="1 2">
    <name type="scientific">Novosphingobium ovatum</name>
    <dbReference type="NCBI Taxonomy" id="1908523"/>
    <lineage>
        <taxon>Bacteria</taxon>
        <taxon>Pseudomonadati</taxon>
        <taxon>Pseudomonadota</taxon>
        <taxon>Alphaproteobacteria</taxon>
        <taxon>Sphingomonadales</taxon>
        <taxon>Sphingomonadaceae</taxon>
        <taxon>Novosphingobium</taxon>
    </lineage>
</organism>
<name>A0ABW9XAL8_9SPHN</name>
<accession>A0ABW9XAL8</accession>
<gene>
    <name evidence="1" type="ORF">GTZ99_03335</name>
</gene>
<dbReference type="RefSeq" id="WP_161716843.1">
    <property type="nucleotide sequence ID" value="NZ_JAAAPO010000001.1"/>
</dbReference>
<sequence length="102" mass="11852">MMLWMLAAVAGMSDPQFDAARSRAPADVVAFIDRWEGCNHWGGEPVPDKDVDPQQQRAKQIERMWKKGRCDYVRADFKVLRAKYRANPRIARLLAEVRSRYD</sequence>
<evidence type="ECO:0000313" key="1">
    <source>
        <dbReference type="EMBL" id="NBC35586.1"/>
    </source>
</evidence>
<dbReference type="EMBL" id="JAAAPO010000001">
    <property type="protein sequence ID" value="NBC35586.1"/>
    <property type="molecule type" value="Genomic_DNA"/>
</dbReference>